<dbReference type="Proteomes" id="UP000663828">
    <property type="component" value="Unassembled WGS sequence"/>
</dbReference>
<dbReference type="InterPro" id="IPR051704">
    <property type="entry name" value="FAD_aromatic-hydroxylase"/>
</dbReference>
<dbReference type="PANTHER" id="PTHR46865:SF2">
    <property type="entry name" value="MONOOXYGENASE"/>
    <property type="match status" value="1"/>
</dbReference>
<evidence type="ECO:0000313" key="3">
    <source>
        <dbReference type="Proteomes" id="UP000663828"/>
    </source>
</evidence>
<reference evidence="2" key="1">
    <citation type="submission" date="2021-02" db="EMBL/GenBank/DDBJ databases">
        <authorList>
            <person name="Nowell W R."/>
        </authorList>
    </citation>
    <scope>NUCLEOTIDE SEQUENCE</scope>
</reference>
<dbReference type="EMBL" id="CAJNOR010005614">
    <property type="protein sequence ID" value="CAF1569796.1"/>
    <property type="molecule type" value="Genomic_DNA"/>
</dbReference>
<gene>
    <name evidence="2" type="ORF">XAT740_LOCUS44372</name>
</gene>
<dbReference type="Gene3D" id="3.50.50.60">
    <property type="entry name" value="FAD/NAD(P)-binding domain"/>
    <property type="match status" value="1"/>
</dbReference>
<dbReference type="PANTHER" id="PTHR46865">
    <property type="entry name" value="OXIDOREDUCTASE-RELATED"/>
    <property type="match status" value="1"/>
</dbReference>
<dbReference type="InterPro" id="IPR036188">
    <property type="entry name" value="FAD/NAD-bd_sf"/>
</dbReference>
<dbReference type="InterPro" id="IPR002938">
    <property type="entry name" value="FAD-bd"/>
</dbReference>
<accession>A0A815YEJ7</accession>
<evidence type="ECO:0000313" key="2">
    <source>
        <dbReference type="EMBL" id="CAF1569796.1"/>
    </source>
</evidence>
<dbReference type="SUPFAM" id="SSF51905">
    <property type="entry name" value="FAD/NAD(P)-binding domain"/>
    <property type="match status" value="1"/>
</dbReference>
<keyword evidence="3" id="KW-1185">Reference proteome</keyword>
<organism evidence="2 3">
    <name type="scientific">Adineta ricciae</name>
    <name type="common">Rotifer</name>
    <dbReference type="NCBI Taxonomy" id="249248"/>
    <lineage>
        <taxon>Eukaryota</taxon>
        <taxon>Metazoa</taxon>
        <taxon>Spiralia</taxon>
        <taxon>Gnathifera</taxon>
        <taxon>Rotifera</taxon>
        <taxon>Eurotatoria</taxon>
        <taxon>Bdelloidea</taxon>
        <taxon>Adinetida</taxon>
        <taxon>Adinetidae</taxon>
        <taxon>Adineta</taxon>
    </lineage>
</organism>
<protein>
    <recommendedName>
        <fullName evidence="1">FAD-binding domain-containing protein</fullName>
    </recommendedName>
</protein>
<dbReference type="AlphaFoldDB" id="A0A815YEJ7"/>
<name>A0A815YEJ7_ADIRI</name>
<dbReference type="GO" id="GO:0071949">
    <property type="term" value="F:FAD binding"/>
    <property type="evidence" value="ECO:0007669"/>
    <property type="project" value="InterPro"/>
</dbReference>
<sequence length="126" mass="13876">MDHWSKGRVALVGDAAYCPAPITGMGTSLALIGAYILTGELARSQNHIEAFKQYEDLMRPHVVKAQKLFPMATRIAAPDTATAIYVRNVLVSVAAKIFNTRFAAKMLEEKFDNTSSLPDYESLSLR</sequence>
<evidence type="ECO:0000259" key="1">
    <source>
        <dbReference type="Pfam" id="PF01494"/>
    </source>
</evidence>
<comment type="caution">
    <text evidence="2">The sequence shown here is derived from an EMBL/GenBank/DDBJ whole genome shotgun (WGS) entry which is preliminary data.</text>
</comment>
<feature type="domain" description="FAD-binding" evidence="1">
    <location>
        <begin position="2"/>
        <end position="46"/>
    </location>
</feature>
<dbReference type="Pfam" id="PF01494">
    <property type="entry name" value="FAD_binding_3"/>
    <property type="match status" value="1"/>
</dbReference>
<proteinExistence type="predicted"/>